<evidence type="ECO:0000256" key="6">
    <source>
        <dbReference type="SAM" id="Phobius"/>
    </source>
</evidence>
<organism evidence="7 8">
    <name type="scientific">Podospora appendiculata</name>
    <dbReference type="NCBI Taxonomy" id="314037"/>
    <lineage>
        <taxon>Eukaryota</taxon>
        <taxon>Fungi</taxon>
        <taxon>Dikarya</taxon>
        <taxon>Ascomycota</taxon>
        <taxon>Pezizomycotina</taxon>
        <taxon>Sordariomycetes</taxon>
        <taxon>Sordariomycetidae</taxon>
        <taxon>Sordariales</taxon>
        <taxon>Podosporaceae</taxon>
        <taxon>Podospora</taxon>
    </lineage>
</organism>
<feature type="transmembrane region" description="Helical" evidence="6">
    <location>
        <begin position="342"/>
        <end position="359"/>
    </location>
</feature>
<feature type="compositionally biased region" description="Basic and acidic residues" evidence="5">
    <location>
        <begin position="432"/>
        <end position="474"/>
    </location>
</feature>
<accession>A0AAE0X1R0</accession>
<evidence type="ECO:0000256" key="5">
    <source>
        <dbReference type="SAM" id="MobiDB-lite"/>
    </source>
</evidence>
<proteinExistence type="predicted"/>
<sequence length="474" mass="54855">MWKKRKVGVACQLNFSWPGGLPRTIGFQELAIIACLLGVDYEVLFNPFLRGFTSAWNRSEMKPSMTRRSPLFLQYHMRSFCRGRGINIDAQAMKSEVNGTGVYCNRQDGEFKANNGKVFRFVERRRCLALYSTIHVHEHGAYVLTELTDGDDWGPNWIDKSSWMQYRLRPCLMFAGVAVLQCRLCEIIDTWEKEWSTVLDDLDQSVDIHLEDFFIRENRLKLMYDDATLGRSENYFLILQLLRIFANWVQDTLEGFKELESICIRTISDEAAFRDRWRKPKTAGMVIIKANWKAVRLHQDLCGSRLLNRISRKTEEMTSLRDGLFNAQSVKETTKGTQMNQYLMVFTIATILYLPPSFISTFYGMDLYVDDDNLPQTRTIFWTAFSVVSAATYLLAFLGIAGVRQRAQLRAWLTSWRRRPSENSTPSPANLKPDRDAPENAPKEKPKTMWHSLRDWAHIGSRTSKEAQKDVDIA</sequence>
<evidence type="ECO:0000256" key="4">
    <source>
        <dbReference type="ARBA" id="ARBA00023136"/>
    </source>
</evidence>
<feature type="transmembrane region" description="Helical" evidence="6">
    <location>
        <begin position="379"/>
        <end position="403"/>
    </location>
</feature>
<dbReference type="Proteomes" id="UP001270362">
    <property type="component" value="Unassembled WGS sequence"/>
</dbReference>
<keyword evidence="2 6" id="KW-0812">Transmembrane</keyword>
<dbReference type="InterPro" id="IPR045863">
    <property type="entry name" value="CorA_TM1_TM2"/>
</dbReference>
<keyword evidence="3 6" id="KW-1133">Transmembrane helix</keyword>
<keyword evidence="4 6" id="KW-0472">Membrane</keyword>
<evidence type="ECO:0000313" key="7">
    <source>
        <dbReference type="EMBL" id="KAK3682827.1"/>
    </source>
</evidence>
<dbReference type="AlphaFoldDB" id="A0AAE0X1R0"/>
<dbReference type="InterPro" id="IPR002523">
    <property type="entry name" value="MgTranspt_CorA/ZnTranspt_ZntB"/>
</dbReference>
<dbReference type="EMBL" id="JAULSO010000005">
    <property type="protein sequence ID" value="KAK3682827.1"/>
    <property type="molecule type" value="Genomic_DNA"/>
</dbReference>
<dbReference type="GO" id="GO:0046873">
    <property type="term" value="F:metal ion transmembrane transporter activity"/>
    <property type="evidence" value="ECO:0007669"/>
    <property type="project" value="InterPro"/>
</dbReference>
<reference evidence="7" key="2">
    <citation type="submission" date="2023-06" db="EMBL/GenBank/DDBJ databases">
        <authorList>
            <consortium name="Lawrence Berkeley National Laboratory"/>
            <person name="Haridas S."/>
            <person name="Hensen N."/>
            <person name="Bonometti L."/>
            <person name="Westerberg I."/>
            <person name="Brannstrom I.O."/>
            <person name="Guillou S."/>
            <person name="Cros-Aarteil S."/>
            <person name="Calhoun S."/>
            <person name="Kuo A."/>
            <person name="Mondo S."/>
            <person name="Pangilinan J."/>
            <person name="Riley R."/>
            <person name="Labutti K."/>
            <person name="Andreopoulos B."/>
            <person name="Lipzen A."/>
            <person name="Chen C."/>
            <person name="Yanf M."/>
            <person name="Daum C."/>
            <person name="Ng V."/>
            <person name="Clum A."/>
            <person name="Steindorff A."/>
            <person name="Ohm R."/>
            <person name="Martin F."/>
            <person name="Silar P."/>
            <person name="Natvig D."/>
            <person name="Lalanne C."/>
            <person name="Gautier V."/>
            <person name="Ament-Velasquez S.L."/>
            <person name="Kruys A."/>
            <person name="Hutchinson M.I."/>
            <person name="Powell A.J."/>
            <person name="Barry K."/>
            <person name="Miller A.N."/>
            <person name="Grigoriev I.V."/>
            <person name="Debuchy R."/>
            <person name="Gladieux P."/>
            <person name="Thoren M.H."/>
            <person name="Johannesson H."/>
        </authorList>
    </citation>
    <scope>NUCLEOTIDE SEQUENCE</scope>
    <source>
        <strain evidence="7">CBS 314.62</strain>
    </source>
</reference>
<feature type="region of interest" description="Disordered" evidence="5">
    <location>
        <begin position="419"/>
        <end position="474"/>
    </location>
</feature>
<gene>
    <name evidence="7" type="ORF">B0T22DRAFT_295141</name>
</gene>
<dbReference type="Pfam" id="PF01544">
    <property type="entry name" value="CorA"/>
    <property type="match status" value="1"/>
</dbReference>
<evidence type="ECO:0000313" key="8">
    <source>
        <dbReference type="Proteomes" id="UP001270362"/>
    </source>
</evidence>
<dbReference type="SUPFAM" id="SSF144083">
    <property type="entry name" value="Magnesium transport protein CorA, transmembrane region"/>
    <property type="match status" value="1"/>
</dbReference>
<keyword evidence="8" id="KW-1185">Reference proteome</keyword>
<dbReference type="Gene3D" id="1.20.58.340">
    <property type="entry name" value="Magnesium transport protein CorA, transmembrane region"/>
    <property type="match status" value="1"/>
</dbReference>
<comment type="caution">
    <text evidence="7">The sequence shown here is derived from an EMBL/GenBank/DDBJ whole genome shotgun (WGS) entry which is preliminary data.</text>
</comment>
<protein>
    <submittedName>
        <fullName evidence="7">Uncharacterized protein</fullName>
    </submittedName>
</protein>
<evidence type="ECO:0000256" key="3">
    <source>
        <dbReference type="ARBA" id="ARBA00022989"/>
    </source>
</evidence>
<comment type="subcellular location">
    <subcellularLocation>
        <location evidence="1">Membrane</location>
        <topology evidence="1">Multi-pass membrane protein</topology>
    </subcellularLocation>
</comment>
<reference evidence="7" key="1">
    <citation type="journal article" date="2023" name="Mol. Phylogenet. Evol.">
        <title>Genome-scale phylogeny and comparative genomics of the fungal order Sordariales.</title>
        <authorList>
            <person name="Hensen N."/>
            <person name="Bonometti L."/>
            <person name="Westerberg I."/>
            <person name="Brannstrom I.O."/>
            <person name="Guillou S."/>
            <person name="Cros-Aarteil S."/>
            <person name="Calhoun S."/>
            <person name="Haridas S."/>
            <person name="Kuo A."/>
            <person name="Mondo S."/>
            <person name="Pangilinan J."/>
            <person name="Riley R."/>
            <person name="LaButti K."/>
            <person name="Andreopoulos B."/>
            <person name="Lipzen A."/>
            <person name="Chen C."/>
            <person name="Yan M."/>
            <person name="Daum C."/>
            <person name="Ng V."/>
            <person name="Clum A."/>
            <person name="Steindorff A."/>
            <person name="Ohm R.A."/>
            <person name="Martin F."/>
            <person name="Silar P."/>
            <person name="Natvig D.O."/>
            <person name="Lalanne C."/>
            <person name="Gautier V."/>
            <person name="Ament-Velasquez S.L."/>
            <person name="Kruys A."/>
            <person name="Hutchinson M.I."/>
            <person name="Powell A.J."/>
            <person name="Barry K."/>
            <person name="Miller A.N."/>
            <person name="Grigoriev I.V."/>
            <person name="Debuchy R."/>
            <person name="Gladieux P."/>
            <person name="Hiltunen Thoren M."/>
            <person name="Johannesson H."/>
        </authorList>
    </citation>
    <scope>NUCLEOTIDE SEQUENCE</scope>
    <source>
        <strain evidence="7">CBS 314.62</strain>
    </source>
</reference>
<name>A0AAE0X1R0_9PEZI</name>
<evidence type="ECO:0000256" key="2">
    <source>
        <dbReference type="ARBA" id="ARBA00022692"/>
    </source>
</evidence>
<dbReference type="GO" id="GO:0016020">
    <property type="term" value="C:membrane"/>
    <property type="evidence" value="ECO:0007669"/>
    <property type="project" value="UniProtKB-SubCell"/>
</dbReference>
<evidence type="ECO:0000256" key="1">
    <source>
        <dbReference type="ARBA" id="ARBA00004141"/>
    </source>
</evidence>